<accession>A0A091C3M0</accession>
<feature type="transmembrane region" description="Helical" evidence="1">
    <location>
        <begin position="16"/>
        <end position="34"/>
    </location>
</feature>
<protein>
    <submittedName>
        <fullName evidence="2">Uncharacterized protein</fullName>
    </submittedName>
</protein>
<dbReference type="EMBL" id="JPVU01000190">
    <property type="protein sequence ID" value="KFN90692.1"/>
    <property type="molecule type" value="Genomic_DNA"/>
</dbReference>
<dbReference type="PATRIC" id="fig|1302649.3.peg.1767"/>
<proteinExistence type="predicted"/>
<keyword evidence="1" id="KW-0812">Transmembrane</keyword>
<reference evidence="2 3" key="1">
    <citation type="submission" date="2014-08" db="EMBL/GenBank/DDBJ databases">
        <title>Genome sequence of Tetragenococcus muriaticus.</title>
        <authorList>
            <person name="Chuea-nongthon C."/>
            <person name="Rodtong S."/>
            <person name="Yongsawatdigul J."/>
            <person name="Steele J.L."/>
            <person name="Liu X.-y."/>
            <person name="Speers J."/>
            <person name="Glasner J.D."/>
            <person name="Neeno-Eckwall E.C."/>
        </authorList>
    </citation>
    <scope>NUCLEOTIDE SEQUENCE [LARGE SCALE GENOMIC DNA]</scope>
    <source>
        <strain evidence="2 3">PMC-11-5</strain>
    </source>
</reference>
<evidence type="ECO:0000313" key="3">
    <source>
        <dbReference type="Proteomes" id="UP000029380"/>
    </source>
</evidence>
<sequence>MLNQLVLSVADVQNTTISNIVVVTGSFVLLLALLKKLCVECNC</sequence>
<dbReference type="Proteomes" id="UP000029380">
    <property type="component" value="Unassembled WGS sequence"/>
</dbReference>
<organism evidence="2 3">
    <name type="scientific">Tetragenococcus muriaticus PMC-11-5</name>
    <dbReference type="NCBI Taxonomy" id="1302649"/>
    <lineage>
        <taxon>Bacteria</taxon>
        <taxon>Bacillati</taxon>
        <taxon>Bacillota</taxon>
        <taxon>Bacilli</taxon>
        <taxon>Lactobacillales</taxon>
        <taxon>Enterococcaceae</taxon>
        <taxon>Tetragenococcus</taxon>
    </lineage>
</organism>
<keyword evidence="1" id="KW-1133">Transmembrane helix</keyword>
<comment type="caution">
    <text evidence="2">The sequence shown here is derived from an EMBL/GenBank/DDBJ whole genome shotgun (WGS) entry which is preliminary data.</text>
</comment>
<keyword evidence="1" id="KW-0472">Membrane</keyword>
<dbReference type="AlphaFoldDB" id="A0A091C3M0"/>
<evidence type="ECO:0000313" key="2">
    <source>
        <dbReference type="EMBL" id="KFN90692.1"/>
    </source>
</evidence>
<name>A0A091C3M0_9ENTE</name>
<evidence type="ECO:0000256" key="1">
    <source>
        <dbReference type="SAM" id="Phobius"/>
    </source>
</evidence>
<gene>
    <name evidence="2" type="ORF">TMUPMC115_1765</name>
</gene>